<dbReference type="Proteomes" id="UP000451233">
    <property type="component" value="Unassembled WGS sequence"/>
</dbReference>
<reference evidence="1 2" key="1">
    <citation type="submission" date="2019-11" db="EMBL/GenBank/DDBJ databases">
        <title>Pedobacter sp. HMF7056 Genome sequencing and assembly.</title>
        <authorList>
            <person name="Kang H."/>
            <person name="Kim H."/>
            <person name="Joh K."/>
        </authorList>
    </citation>
    <scope>NUCLEOTIDE SEQUENCE [LARGE SCALE GENOMIC DNA]</scope>
    <source>
        <strain evidence="1 2">HMF7056</strain>
    </source>
</reference>
<evidence type="ECO:0000313" key="1">
    <source>
        <dbReference type="EMBL" id="MXV15820.1"/>
    </source>
</evidence>
<dbReference type="InterPro" id="IPR021889">
    <property type="entry name" value="DUF3500"/>
</dbReference>
<accession>A0A7K1XXV0</accession>
<protein>
    <submittedName>
        <fullName evidence="1">DUF3500 domain-containing protein</fullName>
    </submittedName>
</protein>
<name>A0A7K1XXV0_9SPHI</name>
<organism evidence="1 2">
    <name type="scientific">Hufsiella ginkgonis</name>
    <dbReference type="NCBI Taxonomy" id="2695274"/>
    <lineage>
        <taxon>Bacteria</taxon>
        <taxon>Pseudomonadati</taxon>
        <taxon>Bacteroidota</taxon>
        <taxon>Sphingobacteriia</taxon>
        <taxon>Sphingobacteriales</taxon>
        <taxon>Sphingobacteriaceae</taxon>
        <taxon>Hufsiella</taxon>
    </lineage>
</organism>
<proteinExistence type="predicted"/>
<dbReference type="EMBL" id="WVHS01000002">
    <property type="protein sequence ID" value="MXV15820.1"/>
    <property type="molecule type" value="Genomic_DNA"/>
</dbReference>
<gene>
    <name evidence="1" type="ORF">GS398_10930</name>
</gene>
<evidence type="ECO:0000313" key="2">
    <source>
        <dbReference type="Proteomes" id="UP000451233"/>
    </source>
</evidence>
<keyword evidence="2" id="KW-1185">Reference proteome</keyword>
<dbReference type="PANTHER" id="PTHR37489">
    <property type="entry name" value="DUF3500 DOMAIN-CONTAINING PROTEIN"/>
    <property type="match status" value="1"/>
</dbReference>
<dbReference type="PANTHER" id="PTHR37489:SF1">
    <property type="entry name" value="DUF3500 DOMAIN-CONTAINING PROTEIN"/>
    <property type="match status" value="1"/>
</dbReference>
<sequence>MKYSGLFYLGIILPLSVAGIRELTADKLAHDPLPRFSSGHPAASNISSIVKLADAFKATLSDDQRALLQLEYSKSNAVRWSNFPQMAARPNRVGLTLGSLNTVQMTAFKALMAEAMDAQTVNEGLSELEGVRVADDTIARHTGQSRSFGSGIYFIAFLGTPSTSGLWELQYGGHHFAFADTYNNGELVGATPSFRGVEPIVPMTANGKVYQPMKQEQDAFIAVLNSLSEGQKTAAKLSGTFNDILLGPGADGRFPNTPQGLKISELNAGQQQLILKAIETYVGDLDKDTKAAYMNRYKTDLPGTYLAFSGSGSMEQISDYIRLDGPRLWLEYNTQVSRDFRGATHPHSVWRDKKTDYGGN</sequence>
<dbReference type="AlphaFoldDB" id="A0A7K1XXV0"/>
<comment type="caution">
    <text evidence="1">The sequence shown here is derived from an EMBL/GenBank/DDBJ whole genome shotgun (WGS) entry which is preliminary data.</text>
</comment>
<dbReference type="RefSeq" id="WP_160906792.1">
    <property type="nucleotide sequence ID" value="NZ_WVHS01000002.1"/>
</dbReference>
<dbReference type="Pfam" id="PF12006">
    <property type="entry name" value="DUF3500"/>
    <property type="match status" value="1"/>
</dbReference>